<evidence type="ECO:0000256" key="4">
    <source>
        <dbReference type="ARBA" id="ARBA00022970"/>
    </source>
</evidence>
<evidence type="ECO:0000256" key="3">
    <source>
        <dbReference type="ARBA" id="ARBA00022729"/>
    </source>
</evidence>
<dbReference type="InterPro" id="IPR028081">
    <property type="entry name" value="Leu-bd"/>
</dbReference>
<comment type="caution">
    <text evidence="8">The sequence shown here is derived from an EMBL/GenBank/DDBJ whole genome shotgun (WGS) entry which is preliminary data.</text>
</comment>
<accession>A0A413FL23</accession>
<evidence type="ECO:0000313" key="9">
    <source>
        <dbReference type="Proteomes" id="UP000283880"/>
    </source>
</evidence>
<dbReference type="PANTHER" id="PTHR30483:SF6">
    <property type="entry name" value="PERIPLASMIC BINDING PROTEIN OF ABC TRANSPORTER FOR NATURAL AMINO ACIDS"/>
    <property type="match status" value="1"/>
</dbReference>
<dbReference type="EMBL" id="QSBM01000001">
    <property type="protein sequence ID" value="RGX32910.1"/>
    <property type="molecule type" value="Genomic_DNA"/>
</dbReference>
<keyword evidence="4" id="KW-0029">Amino-acid transport</keyword>
<dbReference type="PROSITE" id="PS51257">
    <property type="entry name" value="PROKAR_LIPOPROTEIN"/>
    <property type="match status" value="1"/>
</dbReference>
<dbReference type="InterPro" id="IPR051010">
    <property type="entry name" value="BCAA_transport"/>
</dbReference>
<feature type="chain" id="PRO_5038729206" evidence="6">
    <location>
        <begin position="23"/>
        <end position="422"/>
    </location>
</feature>
<dbReference type="SUPFAM" id="SSF53822">
    <property type="entry name" value="Periplasmic binding protein-like I"/>
    <property type="match status" value="1"/>
</dbReference>
<dbReference type="Pfam" id="PF13458">
    <property type="entry name" value="Peripla_BP_6"/>
    <property type="match status" value="1"/>
</dbReference>
<evidence type="ECO:0000256" key="1">
    <source>
        <dbReference type="ARBA" id="ARBA00010062"/>
    </source>
</evidence>
<dbReference type="AlphaFoldDB" id="A0A413FL23"/>
<dbReference type="InterPro" id="IPR028082">
    <property type="entry name" value="Peripla_BP_I"/>
</dbReference>
<evidence type="ECO:0000256" key="6">
    <source>
        <dbReference type="SAM" id="SignalP"/>
    </source>
</evidence>
<dbReference type="PANTHER" id="PTHR30483">
    <property type="entry name" value="LEUCINE-SPECIFIC-BINDING PROTEIN"/>
    <property type="match status" value="1"/>
</dbReference>
<feature type="compositionally biased region" description="Low complexity" evidence="5">
    <location>
        <begin position="49"/>
        <end position="66"/>
    </location>
</feature>
<dbReference type="Gene3D" id="3.40.50.2300">
    <property type="match status" value="2"/>
</dbReference>
<evidence type="ECO:0000256" key="5">
    <source>
        <dbReference type="SAM" id="MobiDB-lite"/>
    </source>
</evidence>
<feature type="domain" description="Leucine-binding protein" evidence="7">
    <location>
        <begin position="76"/>
        <end position="405"/>
    </location>
</feature>
<proteinExistence type="inferred from homology"/>
<feature type="compositionally biased region" description="Basic and acidic residues" evidence="5">
    <location>
        <begin position="34"/>
        <end position="48"/>
    </location>
</feature>
<name>A0A413FL23_9FIRM</name>
<dbReference type="RefSeq" id="WP_024734782.1">
    <property type="nucleotide sequence ID" value="NZ_CABMHH010000057.1"/>
</dbReference>
<comment type="similarity">
    <text evidence="1">Belongs to the leucine-binding protein family.</text>
</comment>
<feature type="region of interest" description="Disordered" evidence="5">
    <location>
        <begin position="21"/>
        <end position="66"/>
    </location>
</feature>
<sequence>MKKRFLSLGLAVMMAASLTACGGGSKTETSAAAEKTEDTKAADAKEADTSAAAEGDTTAAAEGETAAPAEGEAFIIGGIGPITGAAAAYGNAVKNGIDLAVKEINAAGGINGYQVVYQFQDDENDPEKSVNAYNALKDAHMQMLVGTVTSKPCIAVAAETVNDNMFQITPSGSAVECVANDNAFRVCFSDPDQGKASAQYIGANKLATKIGVIYDSSTEYSSGIYESFLAEAPAQGLEVVAEEAFTADSNTDFSVQLDKCKEAGAELVFLPIYYQEASIILKQASDKEFAPIFFGCDGMDGILSVENFDTSLAEGLMLLTPFSADEAGSQDFVKAYEAAYNEVPLQFGAGAYDAVYAIKAAAEKAGITPDMSVSDICDAMKTAMTEITVDGLTGAQMTWNAAGEPEKAPKAAKIVNGVYVMQ</sequence>
<dbReference type="OrthoDB" id="9783240at2"/>
<gene>
    <name evidence="8" type="ORF">DWV29_01435</name>
</gene>
<evidence type="ECO:0000259" key="7">
    <source>
        <dbReference type="Pfam" id="PF13458"/>
    </source>
</evidence>
<reference evidence="8 9" key="1">
    <citation type="submission" date="2018-08" db="EMBL/GenBank/DDBJ databases">
        <title>A genome reference for cultivated species of the human gut microbiota.</title>
        <authorList>
            <person name="Zou Y."/>
            <person name="Xue W."/>
            <person name="Luo G."/>
        </authorList>
    </citation>
    <scope>NUCLEOTIDE SEQUENCE [LARGE SCALE GENOMIC DNA]</scope>
    <source>
        <strain evidence="8 9">AF04-15</strain>
    </source>
</reference>
<dbReference type="GO" id="GO:0006865">
    <property type="term" value="P:amino acid transport"/>
    <property type="evidence" value="ECO:0007669"/>
    <property type="project" value="UniProtKB-KW"/>
</dbReference>
<dbReference type="InterPro" id="IPR000709">
    <property type="entry name" value="Leu_Ile_Val-bd"/>
</dbReference>
<dbReference type="Proteomes" id="UP000283880">
    <property type="component" value="Unassembled WGS sequence"/>
</dbReference>
<dbReference type="PRINTS" id="PR00337">
    <property type="entry name" value="LEUILEVALBP"/>
</dbReference>
<evidence type="ECO:0000313" key="8">
    <source>
        <dbReference type="EMBL" id="RGX32910.1"/>
    </source>
</evidence>
<keyword evidence="2" id="KW-0813">Transport</keyword>
<feature type="signal peptide" evidence="6">
    <location>
        <begin position="1"/>
        <end position="22"/>
    </location>
</feature>
<protein>
    <submittedName>
        <fullName evidence="8">Amino acid ABC transporter substrate-binding protein</fullName>
    </submittedName>
</protein>
<evidence type="ECO:0000256" key="2">
    <source>
        <dbReference type="ARBA" id="ARBA00022448"/>
    </source>
</evidence>
<keyword evidence="3 6" id="KW-0732">Signal</keyword>
<dbReference type="CDD" id="cd06347">
    <property type="entry name" value="PBP1_ABC_LivK_ligand_binding-like"/>
    <property type="match status" value="1"/>
</dbReference>
<organism evidence="8 9">
    <name type="scientific">Enterocloster asparagiformis</name>
    <dbReference type="NCBI Taxonomy" id="333367"/>
    <lineage>
        <taxon>Bacteria</taxon>
        <taxon>Bacillati</taxon>
        <taxon>Bacillota</taxon>
        <taxon>Clostridia</taxon>
        <taxon>Lachnospirales</taxon>
        <taxon>Lachnospiraceae</taxon>
        <taxon>Enterocloster</taxon>
    </lineage>
</organism>